<evidence type="ECO:0000256" key="6">
    <source>
        <dbReference type="ARBA" id="ARBA00016919"/>
    </source>
</evidence>
<evidence type="ECO:0000256" key="4">
    <source>
        <dbReference type="ARBA" id="ARBA00009503"/>
    </source>
</evidence>
<evidence type="ECO:0000256" key="1">
    <source>
        <dbReference type="ARBA" id="ARBA00000012"/>
    </source>
</evidence>
<dbReference type="AlphaFoldDB" id="A0A542SP26"/>
<organism evidence="14 15">
    <name type="scientific">Rarobacter incanus</name>
    <dbReference type="NCBI Taxonomy" id="153494"/>
    <lineage>
        <taxon>Bacteria</taxon>
        <taxon>Bacillati</taxon>
        <taxon>Actinomycetota</taxon>
        <taxon>Actinomycetes</taxon>
        <taxon>Micrococcales</taxon>
        <taxon>Rarobacteraceae</taxon>
        <taxon>Rarobacter</taxon>
    </lineage>
</organism>
<dbReference type="InterPro" id="IPR045031">
    <property type="entry name" value="DHP_synth-like"/>
</dbReference>
<dbReference type="PROSITE" id="PS50972">
    <property type="entry name" value="PTERIN_BINDING"/>
    <property type="match status" value="1"/>
</dbReference>
<comment type="cofactor">
    <cofactor evidence="2 12">
        <name>Mg(2+)</name>
        <dbReference type="ChEBI" id="CHEBI:18420"/>
    </cofactor>
</comment>
<dbReference type="InterPro" id="IPR011005">
    <property type="entry name" value="Dihydropteroate_synth-like_sf"/>
</dbReference>
<dbReference type="PROSITE" id="PS00793">
    <property type="entry name" value="DHPS_2"/>
    <property type="match status" value="1"/>
</dbReference>
<comment type="caution">
    <text evidence="14">The sequence shown here is derived from an EMBL/GenBank/DDBJ whole genome shotgun (WGS) entry which is preliminary data.</text>
</comment>
<keyword evidence="15" id="KW-1185">Reference proteome</keyword>
<dbReference type="CDD" id="cd00739">
    <property type="entry name" value="DHPS"/>
    <property type="match status" value="1"/>
</dbReference>
<dbReference type="GO" id="GO:0046656">
    <property type="term" value="P:folic acid biosynthetic process"/>
    <property type="evidence" value="ECO:0007669"/>
    <property type="project" value="UniProtKB-KW"/>
</dbReference>
<comment type="catalytic activity">
    <reaction evidence="1">
        <text>(7,8-dihydropterin-6-yl)methyl diphosphate + 4-aminobenzoate = 7,8-dihydropteroate + diphosphate</text>
        <dbReference type="Rhea" id="RHEA:19949"/>
        <dbReference type="ChEBI" id="CHEBI:17836"/>
        <dbReference type="ChEBI" id="CHEBI:17839"/>
        <dbReference type="ChEBI" id="CHEBI:33019"/>
        <dbReference type="ChEBI" id="CHEBI:72950"/>
        <dbReference type="EC" id="2.5.1.15"/>
    </reaction>
</comment>
<dbReference type="EMBL" id="VFNV01000001">
    <property type="protein sequence ID" value="TQK76363.1"/>
    <property type="molecule type" value="Genomic_DNA"/>
</dbReference>
<dbReference type="GO" id="GO:0005829">
    <property type="term" value="C:cytosol"/>
    <property type="evidence" value="ECO:0007669"/>
    <property type="project" value="TreeGrafter"/>
</dbReference>
<evidence type="ECO:0000256" key="10">
    <source>
        <dbReference type="ARBA" id="ARBA00022909"/>
    </source>
</evidence>
<dbReference type="GO" id="GO:0004156">
    <property type="term" value="F:dihydropteroate synthase activity"/>
    <property type="evidence" value="ECO:0007669"/>
    <property type="project" value="UniProtKB-EC"/>
</dbReference>
<evidence type="ECO:0000256" key="7">
    <source>
        <dbReference type="ARBA" id="ARBA00022679"/>
    </source>
</evidence>
<dbReference type="SUPFAM" id="SSF51717">
    <property type="entry name" value="Dihydropteroate synthetase-like"/>
    <property type="match status" value="1"/>
</dbReference>
<comment type="pathway">
    <text evidence="3 12">Cofactor biosynthesis; tetrahydrofolate biosynthesis; 7,8-dihydrofolate from 2-amino-4-hydroxy-6-hydroxymethyl-7,8-dihydropteridine diphosphate and 4-aminobenzoate: step 1/2.</text>
</comment>
<name>A0A542SP26_9MICO</name>
<evidence type="ECO:0000259" key="13">
    <source>
        <dbReference type="PROSITE" id="PS50972"/>
    </source>
</evidence>
<dbReference type="GO" id="GO:0046654">
    <property type="term" value="P:tetrahydrofolate biosynthetic process"/>
    <property type="evidence" value="ECO:0007669"/>
    <property type="project" value="UniProtKB-UniPathway"/>
</dbReference>
<dbReference type="Gene3D" id="3.20.20.20">
    <property type="entry name" value="Dihydropteroate synthase-like"/>
    <property type="match status" value="1"/>
</dbReference>
<proteinExistence type="inferred from homology"/>
<evidence type="ECO:0000256" key="12">
    <source>
        <dbReference type="RuleBase" id="RU361205"/>
    </source>
</evidence>
<dbReference type="UniPathway" id="UPA00077">
    <property type="reaction ID" value="UER00156"/>
</dbReference>
<evidence type="ECO:0000313" key="15">
    <source>
        <dbReference type="Proteomes" id="UP000316181"/>
    </source>
</evidence>
<dbReference type="Pfam" id="PF00809">
    <property type="entry name" value="Pterin_bind"/>
    <property type="match status" value="1"/>
</dbReference>
<reference evidence="14 15" key="1">
    <citation type="submission" date="2019-06" db="EMBL/GenBank/DDBJ databases">
        <title>Sequencing the genomes of 1000 actinobacteria strains.</title>
        <authorList>
            <person name="Klenk H.-P."/>
        </authorList>
    </citation>
    <scope>NUCLEOTIDE SEQUENCE [LARGE SCALE GENOMIC DNA]</scope>
    <source>
        <strain evidence="14 15">DSM 10596</strain>
    </source>
</reference>
<feature type="domain" description="Pterin-binding" evidence="13">
    <location>
        <begin position="30"/>
        <end position="286"/>
    </location>
</feature>
<evidence type="ECO:0000256" key="5">
    <source>
        <dbReference type="ARBA" id="ARBA00012458"/>
    </source>
</evidence>
<dbReference type="PANTHER" id="PTHR20941">
    <property type="entry name" value="FOLATE SYNTHESIS PROTEINS"/>
    <property type="match status" value="1"/>
</dbReference>
<dbReference type="PROSITE" id="PS00792">
    <property type="entry name" value="DHPS_1"/>
    <property type="match status" value="1"/>
</dbReference>
<accession>A0A542SP26</accession>
<evidence type="ECO:0000313" key="14">
    <source>
        <dbReference type="EMBL" id="TQK76363.1"/>
    </source>
</evidence>
<dbReference type="GO" id="GO:0046872">
    <property type="term" value="F:metal ion binding"/>
    <property type="evidence" value="ECO:0007669"/>
    <property type="project" value="UniProtKB-KW"/>
</dbReference>
<dbReference type="NCBIfam" id="TIGR01496">
    <property type="entry name" value="DHPS"/>
    <property type="match status" value="1"/>
</dbReference>
<comment type="function">
    <text evidence="12">Catalyzes the condensation of para-aminobenzoate (pABA) with 6-hydroxymethyl-7,8-dihydropterin diphosphate (DHPt-PP) to form 7,8-dihydropteroate (H2Pte), the immediate precursor of folate derivatives.</text>
</comment>
<dbReference type="InterPro" id="IPR000489">
    <property type="entry name" value="Pterin-binding_dom"/>
</dbReference>
<dbReference type="Proteomes" id="UP000316181">
    <property type="component" value="Unassembled WGS sequence"/>
</dbReference>
<evidence type="ECO:0000256" key="11">
    <source>
        <dbReference type="ARBA" id="ARBA00030193"/>
    </source>
</evidence>
<dbReference type="InterPro" id="IPR006390">
    <property type="entry name" value="DHP_synth_dom"/>
</dbReference>
<evidence type="ECO:0000256" key="2">
    <source>
        <dbReference type="ARBA" id="ARBA00001946"/>
    </source>
</evidence>
<comment type="similarity">
    <text evidence="4 12">Belongs to the DHPS family.</text>
</comment>
<keyword evidence="8 12" id="KW-0479">Metal-binding</keyword>
<keyword evidence="9 12" id="KW-0460">Magnesium</keyword>
<protein>
    <recommendedName>
        <fullName evidence="6 12">Dihydropteroate synthase</fullName>
        <shortName evidence="12">DHPS</shortName>
        <ecNumber evidence="5 12">2.5.1.15</ecNumber>
    </recommendedName>
    <alternativeName>
        <fullName evidence="11 12">Dihydropteroate pyrophosphorylase</fullName>
    </alternativeName>
</protein>
<sequence length="310" mass="32584">MVPDLTYSRWVESTDNAAAPVAALLAPAPCKIMGILNVTPDSFSDGGRWIDAQAAVAHATEMIEDGADIIDVGGESTRPGAQRVPVDEELRRVIPVVRRLAENGVPVSIDTMRSAVAAAAVEAGAAIINDVSGGLADDRMLSQVADLGVPYILSHWRAHSPHMDRHDRYQDVVSEVVGELRGRIEAYVDAGADTGLLAIDPGLGFAKQGASNWPLLTHLKQLRDMGFPVLVGASRKRFLAQVIPGGAARPPADRDLATAVVSALATIGGAWCVRVHDVASTADAVAIGEQWRAASPAGASENEGVNRWAT</sequence>
<keyword evidence="10 12" id="KW-0289">Folate biosynthesis</keyword>
<evidence type="ECO:0000256" key="8">
    <source>
        <dbReference type="ARBA" id="ARBA00022723"/>
    </source>
</evidence>
<evidence type="ECO:0000256" key="3">
    <source>
        <dbReference type="ARBA" id="ARBA00004763"/>
    </source>
</evidence>
<gene>
    <name evidence="14" type="ORF">FB389_1033</name>
</gene>
<keyword evidence="7 12" id="KW-0808">Transferase</keyword>
<dbReference type="FunFam" id="3.20.20.20:FF:000006">
    <property type="entry name" value="Dihydropteroate synthase"/>
    <property type="match status" value="1"/>
</dbReference>
<dbReference type="EC" id="2.5.1.15" evidence="5 12"/>
<evidence type="ECO:0000256" key="9">
    <source>
        <dbReference type="ARBA" id="ARBA00022842"/>
    </source>
</evidence>
<dbReference type="PANTHER" id="PTHR20941:SF1">
    <property type="entry name" value="FOLIC ACID SYNTHESIS PROTEIN FOL1"/>
    <property type="match status" value="1"/>
</dbReference>